<dbReference type="InterPro" id="IPR029058">
    <property type="entry name" value="AB_hydrolase_fold"/>
</dbReference>
<dbReference type="GO" id="GO:0052689">
    <property type="term" value="F:carboxylic ester hydrolase activity"/>
    <property type="evidence" value="ECO:0007669"/>
    <property type="project" value="UniProtKB-KW"/>
</dbReference>
<dbReference type="EC" id="3.1.1.-" evidence="6"/>
<name>A0A5B8R6B2_PLOIN</name>
<dbReference type="EMBL" id="MK864081">
    <property type="protein sequence ID" value="QEA03471.1"/>
    <property type="molecule type" value="mRNA"/>
</dbReference>
<evidence type="ECO:0000313" key="8">
    <source>
        <dbReference type="EMBL" id="QEA03471.1"/>
    </source>
</evidence>
<dbReference type="RefSeq" id="XP_053606294.1">
    <property type="nucleotide sequence ID" value="XM_053750319.2"/>
</dbReference>
<dbReference type="PANTHER" id="PTHR43142">
    <property type="entry name" value="CARBOXYLIC ESTER HYDROLASE"/>
    <property type="match status" value="1"/>
</dbReference>
<dbReference type="PROSITE" id="PS00122">
    <property type="entry name" value="CARBOXYLESTERASE_B_1"/>
    <property type="match status" value="1"/>
</dbReference>
<organism evidence="8">
    <name type="scientific">Plodia interpunctella</name>
    <name type="common">Indianmeal moth</name>
    <dbReference type="NCBI Taxonomy" id="58824"/>
    <lineage>
        <taxon>Eukaryota</taxon>
        <taxon>Metazoa</taxon>
        <taxon>Ecdysozoa</taxon>
        <taxon>Arthropoda</taxon>
        <taxon>Hexapoda</taxon>
        <taxon>Insecta</taxon>
        <taxon>Pterygota</taxon>
        <taxon>Neoptera</taxon>
        <taxon>Endopterygota</taxon>
        <taxon>Lepidoptera</taxon>
        <taxon>Glossata</taxon>
        <taxon>Ditrysia</taxon>
        <taxon>Pyraloidea</taxon>
        <taxon>Pyralidae</taxon>
        <taxon>Phycitinae</taxon>
        <taxon>Plodia</taxon>
    </lineage>
</organism>
<keyword evidence="2" id="KW-0719">Serine esterase</keyword>
<dbReference type="Gene3D" id="3.40.50.1820">
    <property type="entry name" value="alpha/beta hydrolase"/>
    <property type="match status" value="1"/>
</dbReference>
<dbReference type="GeneID" id="128672853"/>
<reference evidence="8" key="1">
    <citation type="submission" date="2019-04" db="EMBL/GenBank/DDBJ databases">
        <authorList>
            <person name="Zhang T.Jr."/>
        </authorList>
    </citation>
    <scope>NUCLEOTIDE SEQUENCE</scope>
    <source>
        <strain evidence="8">PintCXE21</strain>
    </source>
</reference>
<accession>A0A5B8R6B2</accession>
<proteinExistence type="evidence at transcript level"/>
<dbReference type="InterPro" id="IPR002018">
    <property type="entry name" value="CarbesteraseB"/>
</dbReference>
<evidence type="ECO:0000256" key="1">
    <source>
        <dbReference type="ARBA" id="ARBA00005964"/>
    </source>
</evidence>
<dbReference type="InterPro" id="IPR019826">
    <property type="entry name" value="Carboxylesterase_B_AS"/>
</dbReference>
<comment type="similarity">
    <text evidence="1 6">Belongs to the type-B carboxylesterase/lipase family.</text>
</comment>
<dbReference type="AlphaFoldDB" id="A0A5B8R6B2"/>
<dbReference type="Pfam" id="PF00135">
    <property type="entry name" value="COesterase"/>
    <property type="match status" value="1"/>
</dbReference>
<evidence type="ECO:0000256" key="4">
    <source>
        <dbReference type="ARBA" id="ARBA00023157"/>
    </source>
</evidence>
<dbReference type="PANTHER" id="PTHR43142:SF1">
    <property type="entry name" value="CARBOXYLIC ESTER HYDROLASE"/>
    <property type="match status" value="1"/>
</dbReference>
<dbReference type="SUPFAM" id="SSF53474">
    <property type="entry name" value="alpha/beta-Hydrolases"/>
    <property type="match status" value="1"/>
</dbReference>
<protein>
    <recommendedName>
        <fullName evidence="6">Carboxylic ester hydrolase</fullName>
        <ecNumber evidence="6">3.1.1.-</ecNumber>
    </recommendedName>
</protein>
<feature type="domain" description="Carboxylesterase type B" evidence="7">
    <location>
        <begin position="4"/>
        <end position="514"/>
    </location>
</feature>
<keyword evidence="5" id="KW-0325">Glycoprotein</keyword>
<evidence type="ECO:0000256" key="3">
    <source>
        <dbReference type="ARBA" id="ARBA00022801"/>
    </source>
</evidence>
<dbReference type="RefSeq" id="XP_064292259.1">
    <property type="nucleotide sequence ID" value="XM_064436189.1"/>
</dbReference>
<keyword evidence="4" id="KW-1015">Disulfide bond</keyword>
<evidence type="ECO:0000259" key="7">
    <source>
        <dbReference type="Pfam" id="PF00135"/>
    </source>
</evidence>
<evidence type="ECO:0000256" key="6">
    <source>
        <dbReference type="RuleBase" id="RU361235"/>
    </source>
</evidence>
<keyword evidence="3 6" id="KW-0378">Hydrolase</keyword>
<evidence type="ECO:0000256" key="2">
    <source>
        <dbReference type="ARBA" id="ARBA00022487"/>
    </source>
</evidence>
<dbReference type="RefSeq" id="XP_053606295.1">
    <property type="nucleotide sequence ID" value="XM_053750320.2"/>
</dbReference>
<evidence type="ECO:0000256" key="5">
    <source>
        <dbReference type="ARBA" id="ARBA00023180"/>
    </source>
</evidence>
<sequence>MEGPIVEIEQGKLQGKICGGYSLFKSIPYAKPPVGELRFSAPVPPEPWSGVRDATKDCDICAQFDAVTGSVVGSEDCLYLNVTTPKLPPGDLLPVMFYIHGGGFVFGNGTDVSAFGAEYLIKKNVVVVSINYRLGVFGFVCLDRKEATGNMGLRDQVQALKWVQNNISKFGGDPANVTIFGISAGGASVEYLMLSPMAKGLFQKAIAQSGSSLLPWSLNDQAREHTRKIPAVLGQIINDDTELLKYLMELSTKDLAQVTVMLMTQTKHQGGIFFGFVPTIEKTGDWEAFLDKSPYTIIKEGKYSKVPFISGFCTREGLIMDAIPFSTPLKKLINDKNYIEVIDEYFGIDISKANDISQKFTSLYEKDNEFNEPDGFAIDFFSDVDFIGGIYTAASWMVEHNPSIYLYEFAYDGNMNHVKIKMNIKRKGACHGDDGGYLVKADILESANITETDKLVRERMIEMWTNFSKYGVPTKGKNEIIPTNWEPMGKEMKYLVIDETPSMQQDPYPQRTHFFKSLYDTYYSKKH</sequence>